<comment type="caution">
    <text evidence="2">The sequence shown here is derived from an EMBL/GenBank/DDBJ whole genome shotgun (WGS) entry which is preliminary data.</text>
</comment>
<reference evidence="2 3" key="1">
    <citation type="submission" date="2017-10" db="EMBL/GenBank/DDBJ databases">
        <title>Novel microbial diversity and functional potential in the marine mammal oral microbiome.</title>
        <authorList>
            <person name="Dudek N.K."/>
            <person name="Sun C.L."/>
            <person name="Burstein D."/>
            <person name="Kantor R.S."/>
            <person name="Aliaga Goltsman D.S."/>
            <person name="Bik E.M."/>
            <person name="Thomas B.C."/>
            <person name="Banfield J.F."/>
            <person name="Relman D.A."/>
        </authorList>
    </citation>
    <scope>NUCLEOTIDE SEQUENCE [LARGE SCALE GENOMIC DNA]</scope>
    <source>
        <strain evidence="2">DOLJORAL78_50_517</strain>
    </source>
</reference>
<feature type="transmembrane region" description="Helical" evidence="1">
    <location>
        <begin position="241"/>
        <end position="261"/>
    </location>
</feature>
<feature type="transmembrane region" description="Helical" evidence="1">
    <location>
        <begin position="308"/>
        <end position="326"/>
    </location>
</feature>
<dbReference type="AlphaFoldDB" id="A0A2G6PEV9"/>
<dbReference type="InterPro" id="IPR010266">
    <property type="entry name" value="NnrS"/>
</dbReference>
<dbReference type="Pfam" id="PF05940">
    <property type="entry name" value="NnrS"/>
    <property type="match status" value="1"/>
</dbReference>
<keyword evidence="1" id="KW-0812">Transmembrane</keyword>
<feature type="transmembrane region" description="Helical" evidence="1">
    <location>
        <begin position="281"/>
        <end position="302"/>
    </location>
</feature>
<keyword evidence="1" id="KW-0472">Membrane</keyword>
<feature type="transmembrane region" description="Helical" evidence="1">
    <location>
        <begin position="37"/>
        <end position="58"/>
    </location>
</feature>
<feature type="transmembrane region" description="Helical" evidence="1">
    <location>
        <begin position="70"/>
        <end position="94"/>
    </location>
</feature>
<sequence length="408" mass="45841">MPGATMRISNTRYTSPFGNTMPSDAHRIWRDFLLNPFRLFFLTGAIAAIAAALCWLLAVRGWWPVAIDVLNLHAFLFLQGLGGAVYVGFVLTALPEWTHYARPLHRHSQRLWSAWLLAVLIAPWQLSFALAVMGLFWLYLTSVAAHIVLWAKDTRQISVLLLLGMMNLVTWLAVSRPGSFWWQQMLHVNMIGIALITFRIGRVLGQEALDTAGWTDSRFIPNPFYKNIAVWMVYLLVGSNLWLGDSVLAGWLSLAVASAFIGRLREWHFAVLQRQPYVRWYYLTMAIIGIGYGWRGVVLVLAHDNPVLPLHFIAIGGMVLMIYQVMTIAGIRHSGLALYYPLTNRIALLCIVLAALIRSLGQALYPAHYQLMSIDLPGVLLSLAFAIYLPVFYTIFIHHKAVAVGGAE</sequence>
<proteinExistence type="predicted"/>
<gene>
    <name evidence="2" type="ORF">CSA09_03245</name>
</gene>
<evidence type="ECO:0000256" key="1">
    <source>
        <dbReference type="SAM" id="Phobius"/>
    </source>
</evidence>
<feature type="transmembrane region" description="Helical" evidence="1">
    <location>
        <begin position="157"/>
        <end position="174"/>
    </location>
</feature>
<feature type="transmembrane region" description="Helical" evidence="1">
    <location>
        <begin position="186"/>
        <end position="204"/>
    </location>
</feature>
<protein>
    <recommendedName>
        <fullName evidence="4">NnrS family protein</fullName>
    </recommendedName>
</protein>
<dbReference type="EMBL" id="PDTV01000007">
    <property type="protein sequence ID" value="PIE83097.1"/>
    <property type="molecule type" value="Genomic_DNA"/>
</dbReference>
<dbReference type="Proteomes" id="UP000229278">
    <property type="component" value="Unassembled WGS sequence"/>
</dbReference>
<evidence type="ECO:0000313" key="3">
    <source>
        <dbReference type="Proteomes" id="UP000229278"/>
    </source>
</evidence>
<feature type="transmembrane region" description="Helical" evidence="1">
    <location>
        <begin position="115"/>
        <end position="137"/>
    </location>
</feature>
<name>A0A2G6PEV9_9GAMM</name>
<keyword evidence="1" id="KW-1133">Transmembrane helix</keyword>
<feature type="transmembrane region" description="Helical" evidence="1">
    <location>
        <begin position="377"/>
        <end position="396"/>
    </location>
</feature>
<evidence type="ECO:0008006" key="4">
    <source>
        <dbReference type="Google" id="ProtNLM"/>
    </source>
</evidence>
<organism evidence="2 3">
    <name type="scientific">Candidatus Contendibacter odensensis</name>
    <dbReference type="NCBI Taxonomy" id="1400860"/>
    <lineage>
        <taxon>Bacteria</taxon>
        <taxon>Pseudomonadati</taxon>
        <taxon>Pseudomonadota</taxon>
        <taxon>Gammaproteobacteria</taxon>
        <taxon>Candidatus Competibacteraceae</taxon>
        <taxon>Candidatus Contendibacter</taxon>
    </lineage>
</organism>
<accession>A0A2G6PEV9</accession>
<feature type="transmembrane region" description="Helical" evidence="1">
    <location>
        <begin position="338"/>
        <end position="357"/>
    </location>
</feature>
<evidence type="ECO:0000313" key="2">
    <source>
        <dbReference type="EMBL" id="PIE83097.1"/>
    </source>
</evidence>